<dbReference type="RefSeq" id="WP_007571917.1">
    <property type="nucleotide sequence ID" value="NZ_AGUD01000053.1"/>
</dbReference>
<dbReference type="CDD" id="cd01131">
    <property type="entry name" value="PilT"/>
    <property type="match status" value="1"/>
</dbReference>
<proteinExistence type="inferred from homology"/>
<dbReference type="NCBIfam" id="TIGR01420">
    <property type="entry name" value="pilT_fam"/>
    <property type="match status" value="1"/>
</dbReference>
<dbReference type="AlphaFoldDB" id="H0E2Y9"/>
<dbReference type="Gene3D" id="3.30.450.90">
    <property type="match status" value="1"/>
</dbReference>
<dbReference type="InterPro" id="IPR027417">
    <property type="entry name" value="P-loop_NTPase"/>
</dbReference>
<evidence type="ECO:0000313" key="4">
    <source>
        <dbReference type="EMBL" id="EHN11958.1"/>
    </source>
</evidence>
<dbReference type="InterPro" id="IPR006321">
    <property type="entry name" value="PilT/PilU"/>
</dbReference>
<dbReference type="GO" id="GO:0005524">
    <property type="term" value="F:ATP binding"/>
    <property type="evidence" value="ECO:0007669"/>
    <property type="project" value="InterPro"/>
</dbReference>
<feature type="compositionally biased region" description="Basic and acidic residues" evidence="2">
    <location>
        <begin position="347"/>
        <end position="356"/>
    </location>
</feature>
<evidence type="ECO:0000256" key="1">
    <source>
        <dbReference type="ARBA" id="ARBA00006611"/>
    </source>
</evidence>
<dbReference type="SMART" id="SM00382">
    <property type="entry name" value="AAA"/>
    <property type="match status" value="1"/>
</dbReference>
<evidence type="ECO:0000256" key="2">
    <source>
        <dbReference type="SAM" id="MobiDB-lite"/>
    </source>
</evidence>
<dbReference type="PATRIC" id="fig|1097667.3.peg.1140"/>
<organism evidence="4 5">
    <name type="scientific">Patulibacter medicamentivorans</name>
    <dbReference type="NCBI Taxonomy" id="1097667"/>
    <lineage>
        <taxon>Bacteria</taxon>
        <taxon>Bacillati</taxon>
        <taxon>Actinomycetota</taxon>
        <taxon>Thermoleophilia</taxon>
        <taxon>Solirubrobacterales</taxon>
        <taxon>Patulibacteraceae</taxon>
        <taxon>Patulibacter</taxon>
    </lineage>
</organism>
<comment type="similarity">
    <text evidence="1">Belongs to the GSP E family.</text>
</comment>
<keyword evidence="5" id="KW-1185">Reference proteome</keyword>
<feature type="domain" description="Bacterial type II secretion system protein E" evidence="3">
    <location>
        <begin position="195"/>
        <end position="209"/>
    </location>
</feature>
<name>H0E2Y9_9ACTN</name>
<feature type="region of interest" description="Disordered" evidence="2">
    <location>
        <begin position="347"/>
        <end position="384"/>
    </location>
</feature>
<dbReference type="Pfam" id="PF00437">
    <property type="entry name" value="T2SSE"/>
    <property type="match status" value="1"/>
</dbReference>
<dbReference type="GO" id="GO:0016887">
    <property type="term" value="F:ATP hydrolysis activity"/>
    <property type="evidence" value="ECO:0007669"/>
    <property type="project" value="InterPro"/>
</dbReference>
<dbReference type="InterPro" id="IPR050921">
    <property type="entry name" value="T4SS_GSP_E_ATPase"/>
</dbReference>
<protein>
    <submittedName>
        <fullName evidence="4">Twitching motility protein PilT</fullName>
    </submittedName>
</protein>
<accession>H0E2Y9</accession>
<dbReference type="InterPro" id="IPR001482">
    <property type="entry name" value="T2SS/T4SS_dom"/>
</dbReference>
<dbReference type="Gene3D" id="3.40.50.300">
    <property type="entry name" value="P-loop containing nucleotide triphosphate hydrolases"/>
    <property type="match status" value="1"/>
</dbReference>
<dbReference type="SUPFAM" id="SSF52540">
    <property type="entry name" value="P-loop containing nucleoside triphosphate hydrolases"/>
    <property type="match status" value="1"/>
</dbReference>
<dbReference type="PROSITE" id="PS00662">
    <property type="entry name" value="T2SP_E"/>
    <property type="match status" value="1"/>
</dbReference>
<evidence type="ECO:0000313" key="5">
    <source>
        <dbReference type="Proteomes" id="UP000005143"/>
    </source>
</evidence>
<sequence length="384" mass="41691">MPIQFHDLVQAMVESEASDLHLTAGSPPMIRVRGRLQPVGEESLDVAACRELVYGLLSTTQRQRLETDRQVDFAYPVPGVARFRVNAFQQRGATGAALRLIPDRIRTLAELGLPEVLVELTEKPRGLVLVTGPTGSGKSTTLAAMIDRINESRHDHILTIEDPIEVLHPHKGCIVNQRELGTDAPSFSMALKAALRQDPDVILVGEMRDLETMGTALTAAETGHLVFATLHTQDAPQTIDRVIDSFPAGQQNQIRMQLAAALQGVLCQQILPTADGLGRTCAMEIMIPTAAVRNLVREGKTHQIRSSIQTGARYGMQTLETSLVELVRAGKIDRSVAESRANDAGDLRRLLEKATDPRQTQRGGIDSVGAPPPVPGESRELTAI</sequence>
<reference evidence="4 5" key="1">
    <citation type="journal article" date="2013" name="Biodegradation">
        <title>Quantitative proteomic analysis of ibuprofen-degrading Patulibacter sp. strain I11.</title>
        <authorList>
            <person name="Almeida B."/>
            <person name="Kjeldal H."/>
            <person name="Lolas I."/>
            <person name="Knudsen A.D."/>
            <person name="Carvalho G."/>
            <person name="Nielsen K.L."/>
            <person name="Barreto Crespo M.T."/>
            <person name="Stensballe A."/>
            <person name="Nielsen J.L."/>
        </authorList>
    </citation>
    <scope>NUCLEOTIDE SEQUENCE [LARGE SCALE GENOMIC DNA]</scope>
    <source>
        <strain evidence="4 5">I11</strain>
    </source>
</reference>
<comment type="caution">
    <text evidence="4">The sequence shown here is derived from an EMBL/GenBank/DDBJ whole genome shotgun (WGS) entry which is preliminary data.</text>
</comment>
<dbReference type="Proteomes" id="UP000005143">
    <property type="component" value="Unassembled WGS sequence"/>
</dbReference>
<dbReference type="PANTHER" id="PTHR30486">
    <property type="entry name" value="TWITCHING MOTILITY PROTEIN PILT"/>
    <property type="match status" value="1"/>
</dbReference>
<gene>
    <name evidence="4" type="ORF">PAI11_11420</name>
</gene>
<evidence type="ECO:0000259" key="3">
    <source>
        <dbReference type="PROSITE" id="PS00662"/>
    </source>
</evidence>
<dbReference type="EMBL" id="AGUD01000053">
    <property type="protein sequence ID" value="EHN11958.1"/>
    <property type="molecule type" value="Genomic_DNA"/>
</dbReference>
<dbReference type="InterPro" id="IPR003593">
    <property type="entry name" value="AAA+_ATPase"/>
</dbReference>
<dbReference type="OrthoDB" id="9805147at2"/>